<feature type="domain" description="Major facilitator superfamily (MFS) profile" evidence="8">
    <location>
        <begin position="35"/>
        <end position="445"/>
    </location>
</feature>
<feature type="transmembrane region" description="Helical" evidence="7">
    <location>
        <begin position="327"/>
        <end position="346"/>
    </location>
</feature>
<accession>A0ABQ4SUC3</accession>
<feature type="transmembrane region" description="Helical" evidence="7">
    <location>
        <begin position="261"/>
        <end position="284"/>
    </location>
</feature>
<evidence type="ECO:0000313" key="10">
    <source>
        <dbReference type="Proteomes" id="UP001055102"/>
    </source>
</evidence>
<dbReference type="InterPro" id="IPR036259">
    <property type="entry name" value="MFS_trans_sf"/>
</dbReference>
<feature type="transmembrane region" description="Helical" evidence="7">
    <location>
        <begin position="207"/>
        <end position="228"/>
    </location>
</feature>
<dbReference type="PANTHER" id="PTHR43045:SF1">
    <property type="entry name" value="SHIKIMATE TRANSPORTER"/>
    <property type="match status" value="1"/>
</dbReference>
<feature type="transmembrane region" description="Helical" evidence="7">
    <location>
        <begin position="35"/>
        <end position="61"/>
    </location>
</feature>
<keyword evidence="4 7" id="KW-0812">Transmembrane</keyword>
<reference evidence="9" key="1">
    <citation type="journal article" date="2021" name="Front. Microbiol.">
        <title>Comprehensive Comparative Genomics and Phenotyping of Methylobacterium Species.</title>
        <authorList>
            <person name="Alessa O."/>
            <person name="Ogura Y."/>
            <person name="Fujitani Y."/>
            <person name="Takami H."/>
            <person name="Hayashi T."/>
            <person name="Sahin N."/>
            <person name="Tani A."/>
        </authorList>
    </citation>
    <scope>NUCLEOTIDE SEQUENCE</scope>
    <source>
        <strain evidence="9">LMG 23639</strain>
    </source>
</reference>
<reference evidence="9" key="2">
    <citation type="submission" date="2021-08" db="EMBL/GenBank/DDBJ databases">
        <authorList>
            <person name="Tani A."/>
            <person name="Ola A."/>
            <person name="Ogura Y."/>
            <person name="Katsura K."/>
            <person name="Hayashi T."/>
        </authorList>
    </citation>
    <scope>NUCLEOTIDE SEQUENCE</scope>
    <source>
        <strain evidence="9">LMG 23639</strain>
    </source>
</reference>
<feature type="transmembrane region" description="Helical" evidence="7">
    <location>
        <begin position="296"/>
        <end position="315"/>
    </location>
</feature>
<keyword evidence="5 7" id="KW-1133">Transmembrane helix</keyword>
<feature type="transmembrane region" description="Helical" evidence="7">
    <location>
        <begin position="392"/>
        <end position="414"/>
    </location>
</feature>
<keyword evidence="6 7" id="KW-0472">Membrane</keyword>
<dbReference type="InterPro" id="IPR011701">
    <property type="entry name" value="MFS"/>
</dbReference>
<feature type="transmembrane region" description="Helical" evidence="7">
    <location>
        <begin position="108"/>
        <end position="129"/>
    </location>
</feature>
<feature type="transmembrane region" description="Helical" evidence="7">
    <location>
        <begin position="173"/>
        <end position="195"/>
    </location>
</feature>
<name>A0ABQ4SUC3_9HYPH</name>
<feature type="transmembrane region" description="Helical" evidence="7">
    <location>
        <begin position="420"/>
        <end position="441"/>
    </location>
</feature>
<evidence type="ECO:0000256" key="1">
    <source>
        <dbReference type="ARBA" id="ARBA00004651"/>
    </source>
</evidence>
<evidence type="ECO:0000256" key="4">
    <source>
        <dbReference type="ARBA" id="ARBA00022692"/>
    </source>
</evidence>
<evidence type="ECO:0000313" key="9">
    <source>
        <dbReference type="EMBL" id="GJE06810.1"/>
    </source>
</evidence>
<gene>
    <name evidence="9" type="primary">abaF</name>
    <name evidence="9" type="ORF">AOPFMNJM_2132</name>
</gene>
<sequence>MAVQGAEALVAPPSAAAVRDEPGGTATSGAEMRRVLWASVIGTVVEWYDFLIYGTAAALVFNKIFFPTLDPMAGTLAAFGSYAVGFVARPLGGVVFGHFGDRIGRKAMLTLTMLIMGLGTFLIGCLPTYAHIGLWAPALLVLLRIFQGIGVGGEWGGAVLMVIEHAPAHRRGLYGSLVQVGFPAGVAASTATFLALSTLPEADFLSWGWRVPFLLSAILVGVALFIRLRLVETPAFAKVKAERTVARMPFLEVILGQPRTFLIAVGLKVSEVAWVYLLTVFSIVYATGTLGLPKRLILDAILCAAVLEFATMPFFGWLSDKVGRRPIYIFGALVSVVCALVVFRLLDTRDPLVITLTIAVIMSLTHASMFGPQGAFMPELFGTRVRYSGASLGCQVAAAISGGFSPIVASSLLAWTGATWPISLFMIALAVISLVATLAATETRDLDIARQ</sequence>
<dbReference type="CDD" id="cd17369">
    <property type="entry name" value="MFS_ShiA_like"/>
    <property type="match status" value="1"/>
</dbReference>
<evidence type="ECO:0000256" key="7">
    <source>
        <dbReference type="SAM" id="Phobius"/>
    </source>
</evidence>
<evidence type="ECO:0000256" key="3">
    <source>
        <dbReference type="ARBA" id="ARBA00022475"/>
    </source>
</evidence>
<keyword evidence="3" id="KW-1003">Cell membrane</keyword>
<dbReference type="PROSITE" id="PS50850">
    <property type="entry name" value="MFS"/>
    <property type="match status" value="1"/>
</dbReference>
<feature type="transmembrane region" description="Helical" evidence="7">
    <location>
        <begin position="73"/>
        <end position="96"/>
    </location>
</feature>
<dbReference type="Gene3D" id="1.20.1250.20">
    <property type="entry name" value="MFS general substrate transporter like domains"/>
    <property type="match status" value="2"/>
</dbReference>
<proteinExistence type="predicted"/>
<comment type="caution">
    <text evidence="9">The sequence shown here is derived from an EMBL/GenBank/DDBJ whole genome shotgun (WGS) entry which is preliminary data.</text>
</comment>
<comment type="subcellular location">
    <subcellularLocation>
        <location evidence="1">Cell membrane</location>
        <topology evidence="1">Multi-pass membrane protein</topology>
    </subcellularLocation>
</comment>
<dbReference type="Proteomes" id="UP001055102">
    <property type="component" value="Unassembled WGS sequence"/>
</dbReference>
<evidence type="ECO:0000256" key="5">
    <source>
        <dbReference type="ARBA" id="ARBA00022989"/>
    </source>
</evidence>
<dbReference type="PANTHER" id="PTHR43045">
    <property type="entry name" value="SHIKIMATE TRANSPORTER"/>
    <property type="match status" value="1"/>
</dbReference>
<dbReference type="InterPro" id="IPR020846">
    <property type="entry name" value="MFS_dom"/>
</dbReference>
<dbReference type="SUPFAM" id="SSF103473">
    <property type="entry name" value="MFS general substrate transporter"/>
    <property type="match status" value="1"/>
</dbReference>
<feature type="transmembrane region" description="Helical" evidence="7">
    <location>
        <begin position="135"/>
        <end position="161"/>
    </location>
</feature>
<evidence type="ECO:0000256" key="6">
    <source>
        <dbReference type="ARBA" id="ARBA00023136"/>
    </source>
</evidence>
<dbReference type="Pfam" id="PF07690">
    <property type="entry name" value="MFS_1"/>
    <property type="match status" value="1"/>
</dbReference>
<keyword evidence="10" id="KW-1185">Reference proteome</keyword>
<evidence type="ECO:0000259" key="8">
    <source>
        <dbReference type="PROSITE" id="PS50850"/>
    </source>
</evidence>
<organism evidence="9 10">
    <name type="scientific">Methylobacterium jeotgali</name>
    <dbReference type="NCBI Taxonomy" id="381630"/>
    <lineage>
        <taxon>Bacteria</taxon>
        <taxon>Pseudomonadati</taxon>
        <taxon>Pseudomonadota</taxon>
        <taxon>Alphaproteobacteria</taxon>
        <taxon>Hyphomicrobiales</taxon>
        <taxon>Methylobacteriaceae</taxon>
        <taxon>Methylobacterium</taxon>
    </lineage>
</organism>
<feature type="transmembrane region" description="Helical" evidence="7">
    <location>
        <begin position="352"/>
        <end position="371"/>
    </location>
</feature>
<evidence type="ECO:0000256" key="2">
    <source>
        <dbReference type="ARBA" id="ARBA00022448"/>
    </source>
</evidence>
<protein>
    <submittedName>
        <fullName evidence="9">Fosfomycin resistance protein AbaF</fullName>
    </submittedName>
</protein>
<keyword evidence="2" id="KW-0813">Transport</keyword>
<dbReference type="EMBL" id="BPQR01000035">
    <property type="protein sequence ID" value="GJE06810.1"/>
    <property type="molecule type" value="Genomic_DNA"/>
</dbReference>